<dbReference type="PANTHER" id="PTHR43395:SF8">
    <property type="entry name" value="HISTIDINE KINASE"/>
    <property type="match status" value="1"/>
</dbReference>
<organism evidence="13 14">
    <name type="scientific">Alysiella crassa</name>
    <dbReference type="NCBI Taxonomy" id="153491"/>
    <lineage>
        <taxon>Bacteria</taxon>
        <taxon>Pseudomonadati</taxon>
        <taxon>Pseudomonadota</taxon>
        <taxon>Betaproteobacteria</taxon>
        <taxon>Neisseriales</taxon>
        <taxon>Neisseriaceae</taxon>
        <taxon>Alysiella</taxon>
    </lineage>
</organism>
<evidence type="ECO:0000259" key="12">
    <source>
        <dbReference type="PROSITE" id="PS50894"/>
    </source>
</evidence>
<dbReference type="Gene3D" id="3.30.450.20">
    <property type="entry name" value="PAS domain"/>
    <property type="match status" value="1"/>
</dbReference>
<feature type="domain" description="Histidine kinase" evidence="11">
    <location>
        <begin position="564"/>
        <end position="698"/>
    </location>
</feature>
<evidence type="ECO:0000256" key="5">
    <source>
        <dbReference type="ARBA" id="ARBA00022679"/>
    </source>
</evidence>
<comment type="catalytic activity">
    <reaction evidence="1">
        <text>ATP + protein L-histidine = ADP + protein N-phospho-L-histidine.</text>
        <dbReference type="EC" id="2.7.13.3"/>
    </reaction>
</comment>
<sequence length="698" mass="77774">MSAENSKKTLKVSVFERYRSLLLSLGVFLAVIIAVMTYSLTLSRAVSAHNTEVQVAARANEAHENMLRILFNLKMSYGEDPNSPHVAHSLKVLQSNLDIFQKNLDALQKGGTGVSVSGQEVAINPLGDAESQKNLQAVIERWNHLKPQIALYLKDAMSPTSNPAHLELASMSAQNNYEQVSGSLTAIRGNLNSQIRVESQRTNMLQLAGVFGSLVFFLGFVFFVIRRLAAADVKADESRKETEEIMNTVSTGLFLLDKDLTIGSQYSKELERLIGQKDLAGQNLIDMLGSLISQEDLNTTHSFIGQLYNPRVKERLIGSLNPLTRQVMNIQEGNNTVQRYLDFKFNRVYKGDEISRVLVNVSDVTNAVLLEKKIQQEREQNDVQLEMLSTILRADRQMIDDFVRNTQKHNMAINNTLKAPGERQSELRSKAEHIFREVHSLKGEAYALNLHGFTVIAENIENDLKKLQATSTLTGENFLGLAVHLEELMNLTQTIEDLVGRLGNNNDSVSNQSTSGKPKMSDYYERLVADVAERNSKIVDFNYVGLQQVENEDLRTTIHEVAVQLLRNAVVHGIETPAERHARRKLEAGHVRMELQDTGSQYILNFEDDGNGIDYNAIRAKAVKLGRYSEAEAENLNNKELLALMFSSGFSTVEQATGDAGRGVGLDVIKDRVNAIGGKINISTSAGMYTRFTFTLPK</sequence>
<dbReference type="SMART" id="SM00387">
    <property type="entry name" value="HATPase_c"/>
    <property type="match status" value="1"/>
</dbReference>
<dbReference type="Gene3D" id="1.20.120.160">
    <property type="entry name" value="HPT domain"/>
    <property type="match status" value="1"/>
</dbReference>
<evidence type="ECO:0000256" key="1">
    <source>
        <dbReference type="ARBA" id="ARBA00000085"/>
    </source>
</evidence>
<dbReference type="Proteomes" id="UP000254209">
    <property type="component" value="Unassembled WGS sequence"/>
</dbReference>
<dbReference type="OrthoDB" id="9146932at2"/>
<dbReference type="EMBL" id="UFSO01000003">
    <property type="protein sequence ID" value="SSY80931.1"/>
    <property type="molecule type" value="Genomic_DNA"/>
</dbReference>
<dbReference type="InterPro" id="IPR008207">
    <property type="entry name" value="Sig_transdc_His_kin_Hpt_dom"/>
</dbReference>
<keyword evidence="10" id="KW-0472">Membrane</keyword>
<evidence type="ECO:0000256" key="8">
    <source>
        <dbReference type="ARBA" id="ARBA00035100"/>
    </source>
</evidence>
<dbReference type="PROSITE" id="PS50109">
    <property type="entry name" value="HIS_KIN"/>
    <property type="match status" value="1"/>
</dbReference>
<evidence type="ECO:0000256" key="2">
    <source>
        <dbReference type="ARBA" id="ARBA00012438"/>
    </source>
</evidence>
<dbReference type="SUPFAM" id="SSF55874">
    <property type="entry name" value="ATPase domain of HSP90 chaperone/DNA topoisomerase II/histidine kinase"/>
    <property type="match status" value="1"/>
</dbReference>
<comment type="function">
    <text evidence="8">Involved in the transmission of sensory signals from the chemoreceptors to the flagellar motors. CheA is autophosphorylated; it can transfer its phosphate group to either CheB or CheY.</text>
</comment>
<dbReference type="InterPro" id="IPR003594">
    <property type="entry name" value="HATPase_dom"/>
</dbReference>
<keyword evidence="6" id="KW-0418">Kinase</keyword>
<evidence type="ECO:0000256" key="6">
    <source>
        <dbReference type="ARBA" id="ARBA00022777"/>
    </source>
</evidence>
<evidence type="ECO:0000256" key="3">
    <source>
        <dbReference type="ARBA" id="ARBA00021495"/>
    </source>
</evidence>
<dbReference type="SUPFAM" id="SSF47226">
    <property type="entry name" value="Histidine-containing phosphotransfer domain, HPT domain"/>
    <property type="match status" value="1"/>
</dbReference>
<evidence type="ECO:0000259" key="11">
    <source>
        <dbReference type="PROSITE" id="PS50109"/>
    </source>
</evidence>
<evidence type="ECO:0000313" key="14">
    <source>
        <dbReference type="Proteomes" id="UP000254209"/>
    </source>
</evidence>
<keyword evidence="4 9" id="KW-0597">Phosphoprotein</keyword>
<gene>
    <name evidence="13" type="primary">cheA_3</name>
    <name evidence="13" type="ORF">NCTC10283_02495</name>
</gene>
<evidence type="ECO:0000256" key="9">
    <source>
        <dbReference type="PROSITE-ProRule" id="PRU00110"/>
    </source>
</evidence>
<dbReference type="STRING" id="1120980.GCA_000745955_00178"/>
<accession>A0A376BVR1</accession>
<dbReference type="InterPro" id="IPR004358">
    <property type="entry name" value="Sig_transdc_His_kin-like_C"/>
</dbReference>
<name>A0A376BVR1_9NEIS</name>
<dbReference type="PROSITE" id="PS50894">
    <property type="entry name" value="HPT"/>
    <property type="match status" value="1"/>
</dbReference>
<keyword evidence="5 13" id="KW-0808">Transferase</keyword>
<proteinExistence type="predicted"/>
<evidence type="ECO:0000256" key="4">
    <source>
        <dbReference type="ARBA" id="ARBA00022553"/>
    </source>
</evidence>
<dbReference type="RefSeq" id="WP_051968364.1">
    <property type="nucleotide sequence ID" value="NZ_CP091519.2"/>
</dbReference>
<dbReference type="PRINTS" id="PR00344">
    <property type="entry name" value="BCTRLSENSOR"/>
</dbReference>
<dbReference type="AlphaFoldDB" id="A0A376BVR1"/>
<dbReference type="Pfam" id="PF02518">
    <property type="entry name" value="HATPase_c"/>
    <property type="match status" value="1"/>
</dbReference>
<dbReference type="Gene3D" id="3.30.565.10">
    <property type="entry name" value="Histidine kinase-like ATPase, C-terminal domain"/>
    <property type="match status" value="1"/>
</dbReference>
<dbReference type="InterPro" id="IPR036890">
    <property type="entry name" value="HATPase_C_sf"/>
</dbReference>
<feature type="domain" description="HPt" evidence="12">
    <location>
        <begin position="391"/>
        <end position="502"/>
    </location>
</feature>
<feature type="transmembrane region" description="Helical" evidence="10">
    <location>
        <begin position="21"/>
        <end position="40"/>
    </location>
</feature>
<protein>
    <recommendedName>
        <fullName evidence="3">Chemotaxis protein CheA</fullName>
        <ecNumber evidence="2">2.7.13.3</ecNumber>
    </recommendedName>
</protein>
<reference evidence="13 14" key="1">
    <citation type="submission" date="2018-06" db="EMBL/GenBank/DDBJ databases">
        <authorList>
            <consortium name="Pathogen Informatics"/>
            <person name="Doyle S."/>
        </authorList>
    </citation>
    <scope>NUCLEOTIDE SEQUENCE [LARGE SCALE GENOMIC DNA]</scope>
    <source>
        <strain evidence="13 14">NCTC10283</strain>
    </source>
</reference>
<dbReference type="InterPro" id="IPR036641">
    <property type="entry name" value="HPT_dom_sf"/>
</dbReference>
<feature type="modified residue" description="Phosphohistidine" evidence="9">
    <location>
        <position position="439"/>
    </location>
</feature>
<dbReference type="EC" id="2.7.13.3" evidence="2"/>
<keyword evidence="14" id="KW-1185">Reference proteome</keyword>
<dbReference type="GO" id="GO:0000155">
    <property type="term" value="F:phosphorelay sensor kinase activity"/>
    <property type="evidence" value="ECO:0007669"/>
    <property type="project" value="UniProtKB-ARBA"/>
</dbReference>
<evidence type="ECO:0000313" key="13">
    <source>
        <dbReference type="EMBL" id="SSY80931.1"/>
    </source>
</evidence>
<dbReference type="InterPro" id="IPR005467">
    <property type="entry name" value="His_kinase_dom"/>
</dbReference>
<keyword evidence="10" id="KW-1133">Transmembrane helix</keyword>
<keyword evidence="10" id="KW-0812">Transmembrane</keyword>
<keyword evidence="7" id="KW-0902">Two-component regulatory system</keyword>
<dbReference type="FunFam" id="3.30.565.10:FF:000016">
    <property type="entry name" value="Chemotaxis protein CheA, putative"/>
    <property type="match status" value="1"/>
</dbReference>
<dbReference type="PANTHER" id="PTHR43395">
    <property type="entry name" value="SENSOR HISTIDINE KINASE CHEA"/>
    <property type="match status" value="1"/>
</dbReference>
<dbReference type="InterPro" id="IPR051315">
    <property type="entry name" value="Bact_Chemotaxis_CheA"/>
</dbReference>
<evidence type="ECO:0000256" key="10">
    <source>
        <dbReference type="SAM" id="Phobius"/>
    </source>
</evidence>
<evidence type="ECO:0000256" key="7">
    <source>
        <dbReference type="ARBA" id="ARBA00023012"/>
    </source>
</evidence>
<feature type="transmembrane region" description="Helical" evidence="10">
    <location>
        <begin position="204"/>
        <end position="225"/>
    </location>
</feature>